<evidence type="ECO:0000313" key="1">
    <source>
        <dbReference type="Proteomes" id="UP000035680"/>
    </source>
</evidence>
<reference evidence="1" key="1">
    <citation type="submission" date="2014-07" db="EMBL/GenBank/DDBJ databases">
        <authorList>
            <person name="Martin A.A"/>
            <person name="De Silva N."/>
        </authorList>
    </citation>
    <scope>NUCLEOTIDE SEQUENCE</scope>
</reference>
<sequence length="305" mass="35694">MIESSSFGNTIEKSFHDTLYNSKDWTFKNVSENKFLTAKRIGCIVILEIKSRLNQSRGKNPFKIKNCHACYAIDYFCRFVSEHGVELFDIVAIATVSLYYALKQKTNKIRLMEFVYLFLLIRYPNITFEGELWVEYSKPTRELFLLIENVLIKTLGFNSYIIDSSTTGLLFFQMTRELKLPEKIFIRACFFFGDFVYFTNLGKKYDSATIAATSIELALKHRNEGETDFIQFKNCLANSDNFVLKSLVTKEELFSVLIKECSNEFITNMEGLKQDNEFVKFVTNRFECMKKHKILIDFCFRPEVM</sequence>
<protein>
    <submittedName>
        <fullName evidence="2">Cyclin N-terminal domain-containing protein</fullName>
    </submittedName>
</protein>
<name>A0A0K0F6G0_STRVS</name>
<organism evidence="1 2">
    <name type="scientific">Strongyloides venezuelensis</name>
    <name type="common">Threadworm</name>
    <dbReference type="NCBI Taxonomy" id="75913"/>
    <lineage>
        <taxon>Eukaryota</taxon>
        <taxon>Metazoa</taxon>
        <taxon>Ecdysozoa</taxon>
        <taxon>Nematoda</taxon>
        <taxon>Chromadorea</taxon>
        <taxon>Rhabditida</taxon>
        <taxon>Tylenchina</taxon>
        <taxon>Panagrolaimomorpha</taxon>
        <taxon>Strongyloidoidea</taxon>
        <taxon>Strongyloididae</taxon>
        <taxon>Strongyloides</taxon>
    </lineage>
</organism>
<accession>A0A0K0F6G0</accession>
<keyword evidence="1" id="KW-1185">Reference proteome</keyword>
<proteinExistence type="predicted"/>
<dbReference type="Gene3D" id="1.10.472.10">
    <property type="entry name" value="Cyclin-like"/>
    <property type="match status" value="1"/>
</dbReference>
<reference evidence="2" key="2">
    <citation type="submission" date="2015-08" db="UniProtKB">
        <authorList>
            <consortium name="WormBaseParasite"/>
        </authorList>
    </citation>
    <scope>IDENTIFICATION</scope>
</reference>
<dbReference type="SUPFAM" id="SSF47954">
    <property type="entry name" value="Cyclin-like"/>
    <property type="match status" value="1"/>
</dbReference>
<evidence type="ECO:0000313" key="2">
    <source>
        <dbReference type="WBParaSite" id="SVE_0440400.1"/>
    </source>
</evidence>
<dbReference type="WBParaSite" id="SVE_0440400.1">
    <property type="protein sequence ID" value="SVE_0440400.1"/>
    <property type="gene ID" value="SVE_0440400"/>
</dbReference>
<dbReference type="Proteomes" id="UP000035680">
    <property type="component" value="Unassembled WGS sequence"/>
</dbReference>
<dbReference type="AlphaFoldDB" id="A0A0K0F6G0"/>
<dbReference type="InterPro" id="IPR036915">
    <property type="entry name" value="Cyclin-like_sf"/>
</dbReference>